<accession>A0A2T0ZTJ6</accession>
<proteinExistence type="predicted"/>
<dbReference type="Pfam" id="PF00011">
    <property type="entry name" value="HSP20"/>
    <property type="match status" value="1"/>
</dbReference>
<keyword evidence="3" id="KW-1185">Reference proteome</keyword>
<dbReference type="SUPFAM" id="SSF49764">
    <property type="entry name" value="HSP20-like chaperones"/>
    <property type="match status" value="1"/>
</dbReference>
<evidence type="ECO:0000259" key="1">
    <source>
        <dbReference type="Pfam" id="PF00011"/>
    </source>
</evidence>
<dbReference type="OrthoDB" id="9809760at2"/>
<reference evidence="2 3" key="1">
    <citation type="submission" date="2018-03" db="EMBL/GenBank/DDBJ databases">
        <title>Genomic Encyclopedia of Archaeal and Bacterial Type Strains, Phase II (KMG-II): from individual species to whole genera.</title>
        <authorList>
            <person name="Goeker M."/>
        </authorList>
    </citation>
    <scope>NUCLEOTIDE SEQUENCE [LARGE SCALE GENOMIC DNA]</scope>
    <source>
        <strain evidence="2 3">DSM 100065</strain>
    </source>
</reference>
<dbReference type="Proteomes" id="UP000237752">
    <property type="component" value="Unassembled WGS sequence"/>
</dbReference>
<organism evidence="2 3">
    <name type="scientific">Antricoccus suffuscus</name>
    <dbReference type="NCBI Taxonomy" id="1629062"/>
    <lineage>
        <taxon>Bacteria</taxon>
        <taxon>Bacillati</taxon>
        <taxon>Actinomycetota</taxon>
        <taxon>Actinomycetes</taxon>
        <taxon>Geodermatophilales</taxon>
        <taxon>Antricoccaceae</taxon>
        <taxon>Antricoccus</taxon>
    </lineage>
</organism>
<protein>
    <submittedName>
        <fullName evidence="2">Hsp20/alpha crystallin family protein</fullName>
    </submittedName>
</protein>
<evidence type="ECO:0000313" key="2">
    <source>
        <dbReference type="EMBL" id="PRZ39643.1"/>
    </source>
</evidence>
<sequence>MHHPLHRVPFRRPSMSTEKINASYQTGVLTLTIPVAEKAKPRKIEISSNSDREAINA</sequence>
<gene>
    <name evidence="2" type="ORF">CLV47_1187</name>
</gene>
<evidence type="ECO:0000313" key="3">
    <source>
        <dbReference type="Proteomes" id="UP000237752"/>
    </source>
</evidence>
<comment type="caution">
    <text evidence="2">The sequence shown here is derived from an EMBL/GenBank/DDBJ whole genome shotgun (WGS) entry which is preliminary data.</text>
</comment>
<name>A0A2T0ZTJ6_9ACTN</name>
<dbReference type="InterPro" id="IPR002068">
    <property type="entry name" value="A-crystallin/Hsp20_dom"/>
</dbReference>
<dbReference type="EMBL" id="PVUE01000018">
    <property type="protein sequence ID" value="PRZ39643.1"/>
    <property type="molecule type" value="Genomic_DNA"/>
</dbReference>
<dbReference type="InterPro" id="IPR008978">
    <property type="entry name" value="HSP20-like_chaperone"/>
</dbReference>
<feature type="domain" description="SHSP" evidence="1">
    <location>
        <begin position="16"/>
        <end position="47"/>
    </location>
</feature>
<dbReference type="AlphaFoldDB" id="A0A2T0ZTJ6"/>
<dbReference type="Gene3D" id="2.60.40.790">
    <property type="match status" value="1"/>
</dbReference>